<organism evidence="1 3">
    <name type="scientific">Ignatzschineria cameli</name>
    <dbReference type="NCBI Taxonomy" id="2182793"/>
    <lineage>
        <taxon>Bacteria</taxon>
        <taxon>Pseudomonadati</taxon>
        <taxon>Pseudomonadota</taxon>
        <taxon>Gammaproteobacteria</taxon>
        <taxon>Cardiobacteriales</taxon>
        <taxon>Ignatzschineriaceae</taxon>
        <taxon>Ignatzschineria</taxon>
    </lineage>
</organism>
<sequence length="325" mass="37736">MRQFFIVILMVCFWGWSGELLLGDDHDRREIKILRQTPSEIDRAISDHLCMSYEVIHPYHRCLERYYDQGDLDRKALQEYDFIITTEQFYNESLAKDFQLVLPLYHQAFTVVARGISRDELFSDGQNFGVLDQPTQTKVLADVLKAMNINRKKLPLRHFSSQALIDDFCSFEINVAFVTGAHPSRIVRQINTLCGGEPLSIVAALPKNFFQKHRYFYKTVVPKEFYWRIPEDIETLSIRHLLAVNNRYDSDELEALMSSFIDELEYNRSLPVTEASILLNYNNLQTPLHEVGDEIIEELQEELQAELATEGVTMRSNESLLGTLD</sequence>
<comment type="caution">
    <text evidence="1">The sequence shown here is derived from an EMBL/GenBank/DDBJ whole genome shotgun (WGS) entry which is preliminary data.</text>
</comment>
<dbReference type="RefSeq" id="WP_109201606.1">
    <property type="nucleotide sequence ID" value="NZ_QEWS01000004.1"/>
</dbReference>
<evidence type="ECO:0000313" key="4">
    <source>
        <dbReference type="Proteomes" id="UP000245217"/>
    </source>
</evidence>
<dbReference type="EMBL" id="QEWV01000004">
    <property type="protein sequence ID" value="PWD92499.1"/>
    <property type="molecule type" value="Genomic_DNA"/>
</dbReference>
<gene>
    <name evidence="1" type="ORF">DC077_06330</name>
    <name evidence="2" type="ORF">DC078_05595</name>
</gene>
<dbReference type="AlphaFoldDB" id="A0A2U2AR31"/>
<accession>A0A2U2AR31</accession>
<protein>
    <recommendedName>
        <fullName evidence="5">ABC transporter substrate-binding protein</fullName>
    </recommendedName>
</protein>
<evidence type="ECO:0008006" key="5">
    <source>
        <dbReference type="Google" id="ProtNLM"/>
    </source>
</evidence>
<name>A0A2U2AR31_9GAMM</name>
<dbReference type="EMBL" id="QEWW01000003">
    <property type="protein sequence ID" value="PWD86351.1"/>
    <property type="molecule type" value="Genomic_DNA"/>
</dbReference>
<reference evidence="1" key="1">
    <citation type="journal article" date="2018" name="Genome Announc.">
        <title>Ignatzschineria cameli sp. nov., isolated from necrotic foot tissue of dromedaries (Camelus dromedarius) and associated maggots (Wohlfahrtia species) in Dubai.</title>
        <authorList>
            <person name="Tsang C.C."/>
            <person name="Tang J.Y."/>
            <person name="Fong J.Y."/>
            <person name="Kinne J."/>
            <person name="Lee H.H."/>
            <person name="Joseph M."/>
            <person name="Jose S."/>
            <person name="Schuster R.K."/>
            <person name="Tang Y."/>
            <person name="Sivakumar S."/>
            <person name="Chen J.H."/>
            <person name="Teng J.L."/>
            <person name="Lau S.K."/>
            <person name="Wernery U."/>
            <person name="Woo P.C."/>
        </authorList>
    </citation>
    <scope>NUCLEOTIDE SEQUENCE</scope>
    <source>
        <strain evidence="1">UAE-HKU57</strain>
        <strain evidence="2">UAE-HKU58</strain>
    </source>
</reference>
<reference evidence="3 4" key="2">
    <citation type="submission" date="2018-05" db="EMBL/GenBank/DDBJ databases">
        <title>Ignatzschineria dubaiensis sp. nov., isolated from necrotic foot tissues of dromedaries (Camelus dromedarius) and associated maggots in Dubai, United Arab Emirates.</title>
        <authorList>
            <person name="Tsang C.C."/>
            <person name="Tang J.Y.M."/>
            <person name="Fong J.Y.H."/>
            <person name="Kinne J."/>
            <person name="Lee H.H."/>
            <person name="Joseph M."/>
            <person name="Jose S."/>
            <person name="Schuster R.K."/>
            <person name="Tang Y."/>
            <person name="Sivakumar S."/>
            <person name="Chen J.H.K."/>
            <person name="Teng J.L.L."/>
            <person name="Lau S.K.P."/>
            <person name="Wernery U."/>
            <person name="Woo P.C.Y."/>
        </authorList>
    </citation>
    <scope>NUCLEOTIDE SEQUENCE [LARGE SCALE GENOMIC DNA]</scope>
    <source>
        <strain evidence="3">UAE-HKU57</strain>
        <strain evidence="4">UAE-HKU58</strain>
    </source>
</reference>
<dbReference type="SUPFAM" id="SSF53850">
    <property type="entry name" value="Periplasmic binding protein-like II"/>
    <property type="match status" value="1"/>
</dbReference>
<dbReference type="Proteomes" id="UP000245217">
    <property type="component" value="Unassembled WGS sequence"/>
</dbReference>
<dbReference type="OrthoDB" id="7056969at2"/>
<dbReference type="Proteomes" id="UP000245059">
    <property type="component" value="Unassembled WGS sequence"/>
</dbReference>
<keyword evidence="4" id="KW-1185">Reference proteome</keyword>
<proteinExistence type="predicted"/>
<dbReference type="Pfam" id="PF16868">
    <property type="entry name" value="NMT1_3"/>
    <property type="match status" value="1"/>
</dbReference>
<evidence type="ECO:0000313" key="1">
    <source>
        <dbReference type="EMBL" id="PWD86351.1"/>
    </source>
</evidence>
<dbReference type="Gene3D" id="3.40.190.10">
    <property type="entry name" value="Periplasmic binding protein-like II"/>
    <property type="match status" value="2"/>
</dbReference>
<evidence type="ECO:0000313" key="2">
    <source>
        <dbReference type="EMBL" id="PWD92499.1"/>
    </source>
</evidence>
<evidence type="ECO:0000313" key="3">
    <source>
        <dbReference type="Proteomes" id="UP000245059"/>
    </source>
</evidence>
<dbReference type="InterPro" id="IPR011852">
    <property type="entry name" value="TRAP_TAXI"/>
</dbReference>